<dbReference type="Gene3D" id="1.20.1300.20">
    <property type="entry name" value="Peptidase C65 Otubain, subdomain 2"/>
    <property type="match status" value="1"/>
</dbReference>
<dbReference type="InterPro" id="IPR038765">
    <property type="entry name" value="Papain-like_cys_pep_sf"/>
</dbReference>
<dbReference type="InterPro" id="IPR019400">
    <property type="entry name" value="Peptidase_C65_otubain"/>
</dbReference>
<evidence type="ECO:0000256" key="2">
    <source>
        <dbReference type="ARBA" id="ARBA00012759"/>
    </source>
</evidence>
<feature type="domain" description="OTU" evidence="8">
    <location>
        <begin position="207"/>
        <end position="417"/>
    </location>
</feature>
<dbReference type="Pfam" id="PF10275">
    <property type="entry name" value="Peptidase_C65"/>
    <property type="match status" value="1"/>
</dbReference>
<feature type="compositionally biased region" description="Basic residues" evidence="7">
    <location>
        <begin position="107"/>
        <end position="126"/>
    </location>
</feature>
<dbReference type="Gene3D" id="3.30.200.60">
    <property type="entry name" value="Peptidase C65 Otubain, subdomain 1"/>
    <property type="match status" value="1"/>
</dbReference>
<feature type="region of interest" description="Disordered" evidence="7">
    <location>
        <begin position="482"/>
        <end position="544"/>
    </location>
</feature>
<dbReference type="EMBL" id="NKCL01000647">
    <property type="protein sequence ID" value="RSL57526.1"/>
    <property type="molecule type" value="Genomic_DNA"/>
</dbReference>
<keyword evidence="6" id="KW-0788">Thiol protease</keyword>
<dbReference type="EC" id="3.4.19.12" evidence="2"/>
<feature type="compositionally biased region" description="Low complexity" evidence="7">
    <location>
        <begin position="73"/>
        <end position="92"/>
    </location>
</feature>
<dbReference type="GO" id="GO:0004843">
    <property type="term" value="F:cysteine-type deubiquitinase activity"/>
    <property type="evidence" value="ECO:0007669"/>
    <property type="project" value="UniProtKB-EC"/>
</dbReference>
<dbReference type="PANTHER" id="PTHR12931:SF15">
    <property type="entry name" value="UBIQUITIN THIOESTERASE OTUBAIN-LIKE"/>
    <property type="match status" value="1"/>
</dbReference>
<comment type="caution">
    <text evidence="9">The sequence shown here is derived from an EMBL/GenBank/DDBJ whole genome shotgun (WGS) entry which is preliminary data.</text>
</comment>
<evidence type="ECO:0000313" key="9">
    <source>
        <dbReference type="EMBL" id="RSL57526.1"/>
    </source>
</evidence>
<dbReference type="InterPro" id="IPR042467">
    <property type="entry name" value="Peptidase_C65_otubain_sub2"/>
</dbReference>
<proteinExistence type="predicted"/>
<feature type="compositionally biased region" description="Low complexity" evidence="7">
    <location>
        <begin position="47"/>
        <end position="61"/>
    </location>
</feature>
<dbReference type="CDD" id="cd22749">
    <property type="entry name" value="Otubain_C65"/>
    <property type="match status" value="1"/>
</dbReference>
<reference evidence="9 10" key="1">
    <citation type="submission" date="2017-06" db="EMBL/GenBank/DDBJ databases">
        <title>Comparative genomic analysis of Ambrosia Fusariam Clade fungi.</title>
        <authorList>
            <person name="Stajich J.E."/>
            <person name="Carrillo J."/>
            <person name="Kijimoto T."/>
            <person name="Eskalen A."/>
            <person name="O'Donnell K."/>
            <person name="Kasson M."/>
        </authorList>
    </citation>
    <scope>NUCLEOTIDE SEQUENCE [LARGE SCALE GENOMIC DNA]</scope>
    <source>
        <strain evidence="9 10">NRRL62606</strain>
    </source>
</reference>
<dbReference type="PANTHER" id="PTHR12931">
    <property type="entry name" value="UBIQUITIN THIOLESTERASE PROTEIN OTUB"/>
    <property type="match status" value="1"/>
</dbReference>
<feature type="compositionally biased region" description="Pro residues" evidence="7">
    <location>
        <begin position="514"/>
        <end position="532"/>
    </location>
</feature>
<name>A0A428PWW4_9HYPO</name>
<dbReference type="GO" id="GO:0043130">
    <property type="term" value="F:ubiquitin binding"/>
    <property type="evidence" value="ECO:0007669"/>
    <property type="project" value="TreeGrafter"/>
</dbReference>
<dbReference type="GO" id="GO:0006508">
    <property type="term" value="P:proteolysis"/>
    <property type="evidence" value="ECO:0007669"/>
    <property type="project" value="UniProtKB-KW"/>
</dbReference>
<evidence type="ECO:0000256" key="7">
    <source>
        <dbReference type="SAM" id="MobiDB-lite"/>
    </source>
</evidence>
<evidence type="ECO:0000256" key="6">
    <source>
        <dbReference type="ARBA" id="ARBA00022807"/>
    </source>
</evidence>
<keyword evidence="10" id="KW-1185">Reference proteome</keyword>
<dbReference type="AlphaFoldDB" id="A0A428PWW4"/>
<sequence>MFQPQPTPFASSCFASYGLAPELDFAFPVSAGGGGPGLLYASPPPVQQQQQQQQQHQPQPHSHLIHQIPRQLSSSTSPTASSPFSSQASTSNPSPPPNPATRDSRSLRHYQHQQRRFQHRHQHQQRPPHPPQQQQPYSAPPGIIVPKMEDQGQHDMAAQQAAAKDYQPILEGLKVGNKLSTDILTHEYAKADPVYVDKTITLPQTYSHFRPIQGDGNCGWRAIGFSYFEKLIDSGDQAKIEGEAARLLSMGHMLSTVGGYSYFEDWADEMIGLLRQVAQSINDPTMAHMLVQEKWNDPGSASGMIYYLRLLSATYLKANAATYDAFVNDGIGIPAYCSQFVEIVDREIEHLGVVGLVHTLLKPANLVLEIAYLDRSPGTQVNRYRFPEEANGQDIANIGPIIYLLFRPNHYDILYRSPPVPVAPPISMQVNRVSGFSHNTDITATQTDLGQFATLNFESLAMIPGLNSGPAFGGLGSLAPPPPASSVAEPFSPVQQSPWMPSFPETLPVSTPQAAPPPPPTIMASPQPPTPPASLSGSSAMGPSPPMVATSGLGPQTSLMPPPSSGYHIRFSPVQLEYEESKNNFPEPTFHVTTNTFKNSVWNRAHYGNPDFHPEEWSPDDEHTDGRVGGKRKKKDSA</sequence>
<dbReference type="InterPro" id="IPR042468">
    <property type="entry name" value="Peptidase_C65_otubain_sub1"/>
</dbReference>
<evidence type="ECO:0000259" key="8">
    <source>
        <dbReference type="PROSITE" id="PS50802"/>
    </source>
</evidence>
<keyword evidence="3" id="KW-0645">Protease</keyword>
<evidence type="ECO:0000256" key="3">
    <source>
        <dbReference type="ARBA" id="ARBA00022670"/>
    </source>
</evidence>
<dbReference type="SUPFAM" id="SSF54001">
    <property type="entry name" value="Cysteine proteinases"/>
    <property type="match status" value="1"/>
</dbReference>
<accession>A0A428PWW4</accession>
<keyword evidence="4" id="KW-0833">Ubl conjugation pathway</keyword>
<dbReference type="Proteomes" id="UP000287972">
    <property type="component" value="Unassembled WGS sequence"/>
</dbReference>
<feature type="compositionally biased region" description="Low complexity" evidence="7">
    <location>
        <begin position="533"/>
        <end position="542"/>
    </location>
</feature>
<feature type="compositionally biased region" description="Basic residues" evidence="7">
    <location>
        <begin position="629"/>
        <end position="638"/>
    </location>
</feature>
<feature type="compositionally biased region" description="Basic and acidic residues" evidence="7">
    <location>
        <begin position="612"/>
        <end position="628"/>
    </location>
</feature>
<gene>
    <name evidence="9" type="ORF">CEP51_014234</name>
</gene>
<evidence type="ECO:0000313" key="10">
    <source>
        <dbReference type="Proteomes" id="UP000287972"/>
    </source>
</evidence>
<dbReference type="GO" id="GO:0005634">
    <property type="term" value="C:nucleus"/>
    <property type="evidence" value="ECO:0007669"/>
    <property type="project" value="TreeGrafter"/>
</dbReference>
<comment type="catalytic activity">
    <reaction evidence="1">
        <text>Thiol-dependent hydrolysis of ester, thioester, amide, peptide and isopeptide bonds formed by the C-terminal Gly of ubiquitin (a 76-residue protein attached to proteins as an intracellular targeting signal).</text>
        <dbReference type="EC" id="3.4.19.12"/>
    </reaction>
</comment>
<protein>
    <recommendedName>
        <fullName evidence="2">ubiquitinyl hydrolase 1</fullName>
        <ecNumber evidence="2">3.4.19.12</ecNumber>
    </recommendedName>
</protein>
<feature type="region of interest" description="Disordered" evidence="7">
    <location>
        <begin position="26"/>
        <end position="161"/>
    </location>
</feature>
<dbReference type="GO" id="GO:0071108">
    <property type="term" value="P:protein K48-linked deubiquitination"/>
    <property type="evidence" value="ECO:0007669"/>
    <property type="project" value="TreeGrafter"/>
</dbReference>
<evidence type="ECO:0000256" key="4">
    <source>
        <dbReference type="ARBA" id="ARBA00022786"/>
    </source>
</evidence>
<organism evidence="9 10">
    <name type="scientific">Fusarium floridanum</name>
    <dbReference type="NCBI Taxonomy" id="1325733"/>
    <lineage>
        <taxon>Eukaryota</taxon>
        <taxon>Fungi</taxon>
        <taxon>Dikarya</taxon>
        <taxon>Ascomycota</taxon>
        <taxon>Pezizomycotina</taxon>
        <taxon>Sordariomycetes</taxon>
        <taxon>Hypocreomycetidae</taxon>
        <taxon>Hypocreales</taxon>
        <taxon>Nectriaceae</taxon>
        <taxon>Fusarium</taxon>
        <taxon>Fusarium solani species complex</taxon>
    </lineage>
</organism>
<evidence type="ECO:0000256" key="5">
    <source>
        <dbReference type="ARBA" id="ARBA00022801"/>
    </source>
</evidence>
<keyword evidence="5" id="KW-0378">Hydrolase</keyword>
<feature type="region of interest" description="Disordered" evidence="7">
    <location>
        <begin position="605"/>
        <end position="638"/>
    </location>
</feature>
<feature type="compositionally biased region" description="Low complexity" evidence="7">
    <location>
        <begin position="485"/>
        <end position="494"/>
    </location>
</feature>
<dbReference type="PROSITE" id="PS50802">
    <property type="entry name" value="OTU"/>
    <property type="match status" value="1"/>
</dbReference>
<evidence type="ECO:0000256" key="1">
    <source>
        <dbReference type="ARBA" id="ARBA00000707"/>
    </source>
</evidence>
<dbReference type="InterPro" id="IPR003323">
    <property type="entry name" value="OTU_dom"/>
</dbReference>